<sequence length="295" mass="31293">MAGAAAPRVLLVGCAHLPTGDGDDAMMPAALAELGVAAEWAVWDDGSVDFAAADLVVLRAPWDYPERRTEFLDWCESVPALVNAAPAVRWNTDKAYLVELADKGVPVVPTELVAPGEPAAWPAGEFVVKPAVGAGSQDVKRFTPDRLDEAAEHVALLHATGRTAVVQPYQAAVGEEGETALVFVAGAYTHAFVKGPMLRPGAVIDNSGLYIAEQLRPEPEPAADRRRLAEDTLDAACGVLGIRRTDLLYARVDVLQGADGRPLLLELEIAEPSLGFRQTDAAAPLRFASAIRAFL</sequence>
<protein>
    <recommendedName>
        <fullName evidence="3">ATP-grasp domain-containing protein</fullName>
    </recommendedName>
</protein>
<name>A0A5B2XDE0_9PSEU</name>
<dbReference type="InterPro" id="IPR053191">
    <property type="entry name" value="DcsG_Biosynth_Enzyme"/>
</dbReference>
<dbReference type="OrthoDB" id="3373978at2"/>
<dbReference type="RefSeq" id="WP_149850216.1">
    <property type="nucleotide sequence ID" value="NZ_VUOB01000025.1"/>
</dbReference>
<organism evidence="1 2">
    <name type="scientific">Solihabitans fulvus</name>
    <dbReference type="NCBI Taxonomy" id="1892852"/>
    <lineage>
        <taxon>Bacteria</taxon>
        <taxon>Bacillati</taxon>
        <taxon>Actinomycetota</taxon>
        <taxon>Actinomycetes</taxon>
        <taxon>Pseudonocardiales</taxon>
        <taxon>Pseudonocardiaceae</taxon>
        <taxon>Solihabitans</taxon>
    </lineage>
</organism>
<dbReference type="SUPFAM" id="SSF56059">
    <property type="entry name" value="Glutathione synthetase ATP-binding domain-like"/>
    <property type="match status" value="1"/>
</dbReference>
<gene>
    <name evidence="1" type="ORF">F0L68_15185</name>
</gene>
<accession>A0A5B2XDE0</accession>
<dbReference type="PANTHER" id="PTHR39217">
    <property type="match status" value="1"/>
</dbReference>
<reference evidence="1 2" key="2">
    <citation type="submission" date="2019-09" db="EMBL/GenBank/DDBJ databases">
        <authorList>
            <person name="Jin C."/>
        </authorList>
    </citation>
    <scope>NUCLEOTIDE SEQUENCE [LARGE SCALE GENOMIC DNA]</scope>
    <source>
        <strain evidence="1 2">AN110305</strain>
    </source>
</reference>
<dbReference type="Gene3D" id="3.30.470.20">
    <property type="entry name" value="ATP-grasp fold, B domain"/>
    <property type="match status" value="1"/>
</dbReference>
<dbReference type="EMBL" id="VUOB01000025">
    <property type="protein sequence ID" value="KAA2261758.1"/>
    <property type="molecule type" value="Genomic_DNA"/>
</dbReference>
<evidence type="ECO:0000313" key="2">
    <source>
        <dbReference type="Proteomes" id="UP000323454"/>
    </source>
</evidence>
<keyword evidence="2" id="KW-1185">Reference proteome</keyword>
<dbReference type="PANTHER" id="PTHR39217:SF1">
    <property type="entry name" value="GLUTATHIONE SYNTHETASE"/>
    <property type="match status" value="1"/>
</dbReference>
<evidence type="ECO:0000313" key="1">
    <source>
        <dbReference type="EMBL" id="KAA2261758.1"/>
    </source>
</evidence>
<comment type="caution">
    <text evidence="1">The sequence shown here is derived from an EMBL/GenBank/DDBJ whole genome shotgun (WGS) entry which is preliminary data.</text>
</comment>
<dbReference type="Proteomes" id="UP000323454">
    <property type="component" value="Unassembled WGS sequence"/>
</dbReference>
<evidence type="ECO:0008006" key="3">
    <source>
        <dbReference type="Google" id="ProtNLM"/>
    </source>
</evidence>
<reference evidence="1 2" key="1">
    <citation type="submission" date="2019-09" db="EMBL/GenBank/DDBJ databases">
        <title>Goodfellowia gen. nov., a new genus of the Pseudonocardineae related to Actinoalloteichus, containing Goodfellowia coeruleoviolacea gen. nov., comb. nov. gen. nov., comb. nov.</title>
        <authorList>
            <person name="Labeda D."/>
        </authorList>
    </citation>
    <scope>NUCLEOTIDE SEQUENCE [LARGE SCALE GENOMIC DNA]</scope>
    <source>
        <strain evidence="1 2">AN110305</strain>
    </source>
</reference>
<proteinExistence type="predicted"/>
<dbReference type="AlphaFoldDB" id="A0A5B2XDE0"/>